<dbReference type="InterPro" id="IPR003593">
    <property type="entry name" value="AAA+_ATPase"/>
</dbReference>
<proteinExistence type="predicted"/>
<comment type="subcellular location">
    <subcellularLocation>
        <location evidence="1">Cell membrane</location>
        <topology evidence="1">Multi-pass membrane protein</topology>
    </subcellularLocation>
</comment>
<evidence type="ECO:0000256" key="2">
    <source>
        <dbReference type="ARBA" id="ARBA00022448"/>
    </source>
</evidence>
<dbReference type="Gene3D" id="1.20.1560.10">
    <property type="entry name" value="ABC transporter type 1, transmembrane domain"/>
    <property type="match status" value="1"/>
</dbReference>
<keyword evidence="5" id="KW-0067">ATP-binding</keyword>
<dbReference type="RefSeq" id="WP_153341466.1">
    <property type="nucleotide sequence ID" value="NZ_WIVE01000007.1"/>
</dbReference>
<evidence type="ECO:0000259" key="9">
    <source>
        <dbReference type="PROSITE" id="PS50893"/>
    </source>
</evidence>
<evidence type="ECO:0000256" key="4">
    <source>
        <dbReference type="ARBA" id="ARBA00022741"/>
    </source>
</evidence>
<dbReference type="GO" id="GO:1904680">
    <property type="term" value="F:peptide transmembrane transporter activity"/>
    <property type="evidence" value="ECO:0007669"/>
    <property type="project" value="InterPro"/>
</dbReference>
<feature type="transmembrane region" description="Helical" evidence="8">
    <location>
        <begin position="237"/>
        <end position="260"/>
    </location>
</feature>
<feature type="transmembrane region" description="Helical" evidence="8">
    <location>
        <begin position="135"/>
        <end position="167"/>
    </location>
</feature>
<keyword evidence="12" id="KW-1185">Reference proteome</keyword>
<feature type="transmembrane region" description="Helical" evidence="8">
    <location>
        <begin position="266"/>
        <end position="286"/>
    </location>
</feature>
<evidence type="ECO:0000313" key="12">
    <source>
        <dbReference type="Proteomes" id="UP000434582"/>
    </source>
</evidence>
<dbReference type="GO" id="GO:0140359">
    <property type="term" value="F:ABC-type transporter activity"/>
    <property type="evidence" value="ECO:0007669"/>
    <property type="project" value="InterPro"/>
</dbReference>
<dbReference type="PANTHER" id="PTHR43553:SF11">
    <property type="entry name" value="ABC TRANSPORTER ATP-BINDING_PERMEASE PROTEIN YOJI"/>
    <property type="match status" value="1"/>
</dbReference>
<protein>
    <submittedName>
        <fullName evidence="11">Cyclic peptide export ABC transporter</fullName>
    </submittedName>
</protein>
<dbReference type="GO" id="GO:0005524">
    <property type="term" value="F:ATP binding"/>
    <property type="evidence" value="ECO:0007669"/>
    <property type="project" value="UniProtKB-KW"/>
</dbReference>
<dbReference type="Gene3D" id="3.40.50.300">
    <property type="entry name" value="P-loop containing nucleotide triphosphate hydrolases"/>
    <property type="match status" value="1"/>
</dbReference>
<dbReference type="PANTHER" id="PTHR43553">
    <property type="entry name" value="HEAVY METAL TRANSPORTER"/>
    <property type="match status" value="1"/>
</dbReference>
<dbReference type="InterPro" id="IPR027417">
    <property type="entry name" value="P-loop_NTPase"/>
</dbReference>
<dbReference type="GO" id="GO:0015833">
    <property type="term" value="P:peptide transport"/>
    <property type="evidence" value="ECO:0007669"/>
    <property type="project" value="InterPro"/>
</dbReference>
<keyword evidence="7 8" id="KW-0472">Membrane</keyword>
<dbReference type="OrthoDB" id="9760776at2"/>
<dbReference type="InterPro" id="IPR005898">
    <property type="entry name" value="Cyc_pep_transpt_SyrD/YojI"/>
</dbReference>
<dbReference type="Proteomes" id="UP000434582">
    <property type="component" value="Unassembled WGS sequence"/>
</dbReference>
<dbReference type="InterPro" id="IPR011527">
    <property type="entry name" value="ABC1_TM_dom"/>
</dbReference>
<evidence type="ECO:0000256" key="5">
    <source>
        <dbReference type="ARBA" id="ARBA00022840"/>
    </source>
</evidence>
<evidence type="ECO:0000256" key="8">
    <source>
        <dbReference type="SAM" id="Phobius"/>
    </source>
</evidence>
<sequence>MALIDFIRGAPRRDLWWMLSLALVSGLANALLVVAVTEVTDVIAVGDRPGVLAWGGFIAAFLIYYVGNRVSMLRANRVIERLLKALRARVMDRVRQSELPQIDRMGRGRLYTLVAQETNHLSVTFPLIVDGVQQAILLVVSLIYLGILCLPALLAFLAAVAGGLAAYRLIDREFRQVLSRIHARQAEMLDAIANIIHGGKELRLNRGKSDAVLSRYRVVSDRTRDLLELSGETWTSFVLLSAVQVYVLLGVVGLVFPGVVPDFDTVIFQVIPVLLFCMGPLVKLGVQWPLFSRADVGLRSILQIQTELARADAVSPDEARRKAGAFQGVQRLDFDGLTFSHRDDSGEAVFTAGPFNLGIDRGETVFLVGGNGSGKSTVLRLIVGLIFADAGRILVDGRPVHREAIAGYRELFSAIFVDFHLFDRLYGVEAADPNRVNALIEEMGLAGKVSFENGRFSCLSLSTGQRKRLALIAALLEDRPVYVFDEWSAEQDVRFRAHFYHKVLPDLKARGKTVIAVTHDDRFWQTADRVVKMDLGRVIWERPGTDIERGR</sequence>
<gene>
    <name evidence="11" type="ORF">GHC57_04130</name>
</gene>
<feature type="transmembrane region" description="Helical" evidence="8">
    <location>
        <begin position="15"/>
        <end position="37"/>
    </location>
</feature>
<evidence type="ECO:0000256" key="7">
    <source>
        <dbReference type="ARBA" id="ARBA00023136"/>
    </source>
</evidence>
<dbReference type="SUPFAM" id="SSF52540">
    <property type="entry name" value="P-loop containing nucleoside triphosphate hydrolases"/>
    <property type="match status" value="1"/>
</dbReference>
<accession>A0A7X1ZDS8</accession>
<dbReference type="NCBIfam" id="TIGR01194">
    <property type="entry name" value="cyc_pep_trnsptr"/>
    <property type="match status" value="1"/>
</dbReference>
<dbReference type="PROSITE" id="PS50893">
    <property type="entry name" value="ABC_TRANSPORTER_2"/>
    <property type="match status" value="1"/>
</dbReference>
<keyword evidence="2" id="KW-0813">Transport</keyword>
<dbReference type="SMART" id="SM00382">
    <property type="entry name" value="AAA"/>
    <property type="match status" value="1"/>
</dbReference>
<reference evidence="11 12" key="1">
    <citation type="submission" date="2019-10" db="EMBL/GenBank/DDBJ databases">
        <title>Draft whole-genome sequence of the purple nonsulfur photosynthetic bacterium Roseospira navarrensis DSM 15114.</title>
        <authorList>
            <person name="Kyndt J.A."/>
            <person name="Meyer T.E."/>
        </authorList>
    </citation>
    <scope>NUCLEOTIDE SEQUENCE [LARGE SCALE GENOMIC DNA]</scope>
    <source>
        <strain evidence="11 12">DSM 15114</strain>
    </source>
</reference>
<dbReference type="PROSITE" id="PS50929">
    <property type="entry name" value="ABC_TM1F"/>
    <property type="match status" value="1"/>
</dbReference>
<dbReference type="SUPFAM" id="SSF90123">
    <property type="entry name" value="ABC transporter transmembrane region"/>
    <property type="match status" value="1"/>
</dbReference>
<feature type="transmembrane region" description="Helical" evidence="8">
    <location>
        <begin position="49"/>
        <end position="67"/>
    </location>
</feature>
<evidence type="ECO:0000256" key="1">
    <source>
        <dbReference type="ARBA" id="ARBA00004651"/>
    </source>
</evidence>
<feature type="domain" description="ABC transmembrane type-1" evidence="10">
    <location>
        <begin position="16"/>
        <end position="226"/>
    </location>
</feature>
<comment type="caution">
    <text evidence="11">The sequence shown here is derived from an EMBL/GenBank/DDBJ whole genome shotgun (WGS) entry which is preliminary data.</text>
</comment>
<name>A0A7X1ZDS8_9PROT</name>
<keyword evidence="6 8" id="KW-1133">Transmembrane helix</keyword>
<evidence type="ECO:0000256" key="6">
    <source>
        <dbReference type="ARBA" id="ARBA00022989"/>
    </source>
</evidence>
<keyword evidence="3 8" id="KW-0812">Transmembrane</keyword>
<organism evidence="11 12">
    <name type="scientific">Roseospira navarrensis</name>
    <dbReference type="NCBI Taxonomy" id="140058"/>
    <lineage>
        <taxon>Bacteria</taxon>
        <taxon>Pseudomonadati</taxon>
        <taxon>Pseudomonadota</taxon>
        <taxon>Alphaproteobacteria</taxon>
        <taxon>Rhodospirillales</taxon>
        <taxon>Rhodospirillaceae</taxon>
        <taxon>Roseospira</taxon>
    </lineage>
</organism>
<keyword evidence="4" id="KW-0547">Nucleotide-binding</keyword>
<dbReference type="EMBL" id="WIVE01000007">
    <property type="protein sequence ID" value="MQX35701.1"/>
    <property type="molecule type" value="Genomic_DNA"/>
</dbReference>
<dbReference type="InterPro" id="IPR036640">
    <property type="entry name" value="ABC1_TM_sf"/>
</dbReference>
<dbReference type="GO" id="GO:0016887">
    <property type="term" value="F:ATP hydrolysis activity"/>
    <property type="evidence" value="ECO:0007669"/>
    <property type="project" value="InterPro"/>
</dbReference>
<dbReference type="AlphaFoldDB" id="A0A7X1ZDS8"/>
<feature type="domain" description="ABC transporter" evidence="9">
    <location>
        <begin position="332"/>
        <end position="551"/>
    </location>
</feature>
<evidence type="ECO:0000313" key="11">
    <source>
        <dbReference type="EMBL" id="MQX35701.1"/>
    </source>
</evidence>
<dbReference type="InterPro" id="IPR003439">
    <property type="entry name" value="ABC_transporter-like_ATP-bd"/>
</dbReference>
<dbReference type="Pfam" id="PF00005">
    <property type="entry name" value="ABC_tran"/>
    <property type="match status" value="1"/>
</dbReference>
<dbReference type="GO" id="GO:0043190">
    <property type="term" value="C:ATP-binding cassette (ABC) transporter complex"/>
    <property type="evidence" value="ECO:0007669"/>
    <property type="project" value="TreeGrafter"/>
</dbReference>
<evidence type="ECO:0000256" key="3">
    <source>
        <dbReference type="ARBA" id="ARBA00022692"/>
    </source>
</evidence>
<evidence type="ECO:0000259" key="10">
    <source>
        <dbReference type="PROSITE" id="PS50929"/>
    </source>
</evidence>
<dbReference type="InterPro" id="IPR050095">
    <property type="entry name" value="ECF_ABC_transporter_ATP-bd"/>
</dbReference>